<dbReference type="NCBIfam" id="TIGR01414">
    <property type="entry name" value="autotrans_barl"/>
    <property type="match status" value="1"/>
</dbReference>
<dbReference type="AlphaFoldDB" id="A0A1W6YZN7"/>
<organism evidence="3 4">
    <name type="scientific">Bordetella genomosp. 9</name>
    <dbReference type="NCBI Taxonomy" id="1416803"/>
    <lineage>
        <taxon>Bacteria</taxon>
        <taxon>Pseudomonadati</taxon>
        <taxon>Pseudomonadota</taxon>
        <taxon>Betaproteobacteria</taxon>
        <taxon>Burkholderiales</taxon>
        <taxon>Alcaligenaceae</taxon>
        <taxon>Bordetella</taxon>
    </lineage>
</organism>
<keyword evidence="4" id="KW-1185">Reference proteome</keyword>
<dbReference type="InterPro" id="IPR005546">
    <property type="entry name" value="Autotransporte_beta"/>
</dbReference>
<dbReference type="Proteomes" id="UP000194139">
    <property type="component" value="Chromosome"/>
</dbReference>
<feature type="compositionally biased region" description="Pro residues" evidence="1">
    <location>
        <begin position="605"/>
        <end position="674"/>
    </location>
</feature>
<proteinExistence type="predicted"/>
<dbReference type="Pfam" id="PF18883">
    <property type="entry name" value="AC_1"/>
    <property type="match status" value="1"/>
</dbReference>
<dbReference type="Gene3D" id="2.40.128.130">
    <property type="entry name" value="Autotransporter beta-domain"/>
    <property type="match status" value="1"/>
</dbReference>
<dbReference type="SUPFAM" id="SSF51126">
    <property type="entry name" value="Pectin lyase-like"/>
    <property type="match status" value="1"/>
</dbReference>
<feature type="region of interest" description="Disordered" evidence="1">
    <location>
        <begin position="603"/>
        <end position="682"/>
    </location>
</feature>
<name>A0A1W6YZN7_9BORD</name>
<evidence type="ECO:0000259" key="2">
    <source>
        <dbReference type="PROSITE" id="PS51208"/>
    </source>
</evidence>
<protein>
    <recommendedName>
        <fullName evidence="2">Autotransporter domain-containing protein</fullName>
    </recommendedName>
</protein>
<evidence type="ECO:0000313" key="3">
    <source>
        <dbReference type="EMBL" id="ARP86538.1"/>
    </source>
</evidence>
<reference evidence="3 4" key="1">
    <citation type="submission" date="2017-05" db="EMBL/GenBank/DDBJ databases">
        <title>Complete and WGS of Bordetella genogroups.</title>
        <authorList>
            <person name="Spilker T."/>
            <person name="LiPuma J."/>
        </authorList>
    </citation>
    <scope>NUCLEOTIDE SEQUENCE [LARGE SCALE GENOMIC DNA]</scope>
    <source>
        <strain evidence="3 4">AU17164</strain>
    </source>
</reference>
<feature type="region of interest" description="Disordered" evidence="1">
    <location>
        <begin position="1"/>
        <end position="25"/>
    </location>
</feature>
<evidence type="ECO:0000256" key="1">
    <source>
        <dbReference type="SAM" id="MobiDB-lite"/>
    </source>
</evidence>
<accession>A0A1W6YZN7</accession>
<dbReference type="InterPro" id="IPR012332">
    <property type="entry name" value="Autotransporter_pectin_lyase_C"/>
</dbReference>
<feature type="domain" description="Autotransporter" evidence="2">
    <location>
        <begin position="740"/>
        <end position="1032"/>
    </location>
</feature>
<dbReference type="InterPro" id="IPR011050">
    <property type="entry name" value="Pectin_lyase_fold/virulence"/>
</dbReference>
<gene>
    <name evidence="3" type="ORF">CAL13_10220</name>
</gene>
<dbReference type="SMART" id="SM00869">
    <property type="entry name" value="Autotransporter"/>
    <property type="match status" value="1"/>
</dbReference>
<dbReference type="SUPFAM" id="SSF103515">
    <property type="entry name" value="Autotransporter"/>
    <property type="match status" value="1"/>
</dbReference>
<dbReference type="Pfam" id="PF03797">
    <property type="entry name" value="Autotransporter"/>
    <property type="match status" value="1"/>
</dbReference>
<sequence length="1032" mass="102533">MERPVSQLYARARRGTPPAQNKRPGARTFRLTPLLTALVGTWFALPAHALITAGAGENIQVGGPIVTTGQALRAEDGGVINGDATLAVQVSSTAMYAHGAIALNGGAINLTGGAVATDGPMAFAMDAVAGTLNATGTTITTLGNNSHGAYLSSGSTGAFSNVVVDTSGRYSNGIDISSGSTAAIASSGITIRGLESYGVVAQGAGSTATMTQGSIMQLGERGVVYGAGAGAIAGGSLALIGTTVTTSNNVDAGQVSDPGSTLRLDGAALTTQGDNGRGVHASSGGVATLSAASVKTSGANAFALYSEGSGGGVSSAIKGDALVSTAGAGASALAVSNGGAIDLTGSTVTAAAADAHGVYAFGGTGAPNAVTLTGSELHAGGDLVRADGAALSVTLNAMNDTSSGSGLVLNALNGANVNLIVDATALTGDIKADSGSTASVVLNRGSVLTGSIDPVSLSIDGTSTWNVTANSSLTSLSNAGTIAFQAPTSAGYKTITTNNYVGSGGTIAIHTFLGADASPTDKLIIDGGAATGATTLRVMPTGGGGAATTGDGIQVVAAINNATTAPTAFALGNRVAAGAYEYTLQRGGSSNAESWYLRSTYQAPSVPPEVPSTPPTEPPGGTPSTPPADPPGGTPSTPPAEPPGGAPSVPPADPPGGAPSVPPADPPGGTPSVPPATSAQPAELPNLRPEVAVDMAVPALASRLGLAMLGTYCDRYADARDSSGAASLNSACMPFAADTDAGRGKAVWARGFYENGSTGSRNGSAQQRWSSFRDDGPSYDYDLSGVQVGGDLYRLQRDDGSREVAGLYLGAAHIDGKVDAVYSGSAGKTSMDGYALGAYWTHHGASGWYADTVLQGVRFESIRARSSLGQTLKSQGWGVTGSAEGGRAFQLGSGWSAEPQAQLIYQWISIDGGKDDYGQVDFRSVSSVFGRVGARLVKSAHTSSGRPVNAWLRANLWHGFGSDAKTVFRAPDGSNGVALESRLGGSWTQVGLGVSAQVARNVSVFGSGDYSFSVDSGRGHAVQGLLGVKVVW</sequence>
<dbReference type="GO" id="GO:0019867">
    <property type="term" value="C:outer membrane"/>
    <property type="evidence" value="ECO:0007669"/>
    <property type="project" value="InterPro"/>
</dbReference>
<dbReference type="InterPro" id="IPR043990">
    <property type="entry name" value="AC_1"/>
</dbReference>
<dbReference type="InterPro" id="IPR036709">
    <property type="entry name" value="Autotransporte_beta_dom_sf"/>
</dbReference>
<evidence type="ECO:0000313" key="4">
    <source>
        <dbReference type="Proteomes" id="UP000194139"/>
    </source>
</evidence>
<dbReference type="CDD" id="cd01344">
    <property type="entry name" value="PL2_Passenger_AT"/>
    <property type="match status" value="1"/>
</dbReference>
<dbReference type="InterPro" id="IPR006315">
    <property type="entry name" value="OM_autotransptr_brl_dom"/>
</dbReference>
<dbReference type="EMBL" id="CP021109">
    <property type="protein sequence ID" value="ARP86538.1"/>
    <property type="molecule type" value="Genomic_DNA"/>
</dbReference>
<dbReference type="PROSITE" id="PS51208">
    <property type="entry name" value="AUTOTRANSPORTER"/>
    <property type="match status" value="1"/>
</dbReference>
<dbReference type="Gene3D" id="2.160.20.20">
    <property type="match status" value="1"/>
</dbReference>